<gene>
    <name evidence="3" type="ORF">OD750_020360</name>
</gene>
<feature type="region of interest" description="Disordered" evidence="1">
    <location>
        <begin position="19"/>
        <end position="56"/>
    </location>
</feature>
<reference evidence="3" key="1">
    <citation type="submission" date="2023-02" db="EMBL/GenBank/DDBJ databases">
        <title>Tahibacter soli sp. nov. isolated from soil.</title>
        <authorList>
            <person name="Baek J.H."/>
            <person name="Lee J.K."/>
            <person name="Choi D.G."/>
            <person name="Jeon C.O."/>
        </authorList>
    </citation>
    <scope>NUCLEOTIDE SEQUENCE</scope>
    <source>
        <strain evidence="3">BL</strain>
    </source>
</reference>
<organism evidence="3 4">
    <name type="scientific">Tahibacter soli</name>
    <dbReference type="NCBI Taxonomy" id="2983605"/>
    <lineage>
        <taxon>Bacteria</taxon>
        <taxon>Pseudomonadati</taxon>
        <taxon>Pseudomonadota</taxon>
        <taxon>Gammaproteobacteria</taxon>
        <taxon>Lysobacterales</taxon>
        <taxon>Rhodanobacteraceae</taxon>
        <taxon>Tahibacter</taxon>
    </lineage>
</organism>
<dbReference type="Gene3D" id="2.120.10.30">
    <property type="entry name" value="TolB, C-terminal domain"/>
    <property type="match status" value="1"/>
</dbReference>
<feature type="compositionally biased region" description="Low complexity" evidence="1">
    <location>
        <begin position="39"/>
        <end position="55"/>
    </location>
</feature>
<feature type="region of interest" description="Disordered" evidence="1">
    <location>
        <begin position="493"/>
        <end position="521"/>
    </location>
</feature>
<dbReference type="SUPFAM" id="SSF63829">
    <property type="entry name" value="Calcium-dependent phosphotriesterase"/>
    <property type="match status" value="1"/>
</dbReference>
<evidence type="ECO:0000313" key="3">
    <source>
        <dbReference type="EMBL" id="MDC8014905.1"/>
    </source>
</evidence>
<evidence type="ECO:0000256" key="2">
    <source>
        <dbReference type="SAM" id="SignalP"/>
    </source>
</evidence>
<keyword evidence="4" id="KW-1185">Reference proteome</keyword>
<protein>
    <submittedName>
        <fullName evidence="3">SMP-30/gluconolactonase/LRE family protein</fullName>
    </submittedName>
</protein>
<dbReference type="RefSeq" id="WP_263540857.1">
    <property type="nucleotide sequence ID" value="NZ_JAOVZO020000019.1"/>
</dbReference>
<feature type="compositionally biased region" description="Basic and acidic residues" evidence="1">
    <location>
        <begin position="23"/>
        <end position="38"/>
    </location>
</feature>
<evidence type="ECO:0000313" key="4">
    <source>
        <dbReference type="Proteomes" id="UP001139971"/>
    </source>
</evidence>
<feature type="signal peptide" evidence="2">
    <location>
        <begin position="1"/>
        <end position="21"/>
    </location>
</feature>
<dbReference type="InterPro" id="IPR011042">
    <property type="entry name" value="6-blade_b-propeller_TolB-like"/>
</dbReference>
<comment type="caution">
    <text evidence="3">The sequence shown here is derived from an EMBL/GenBank/DDBJ whole genome shotgun (WGS) entry which is preliminary data.</text>
</comment>
<keyword evidence="2" id="KW-0732">Signal</keyword>
<accession>A0A9X3YP69</accession>
<name>A0A9X3YP69_9GAMM</name>
<dbReference type="EMBL" id="JAOVZO020000019">
    <property type="protein sequence ID" value="MDC8014905.1"/>
    <property type="molecule type" value="Genomic_DNA"/>
</dbReference>
<sequence>MKLQALALAMLALASAPAVHAADPVKPEKPAAKTDAKPAAKPADAKSAAAKPADVATDDPRLKAALQLTEAQIKSTKNFEALTKLAQLYNGRDLTRFTWSMERLTELMPNSGALRLELAAVYADQDDKTRTYDSLIRLQTQGFAYQIGNDGRFDKVRGTKVWDYIVANLAANAAPFGEGKVAVELPGNDRLFEALAWDPKKKQLLAGSAREGVIYRVGDKGQLTEFVKSDPAAGPWAIMDMKADGERDALWVASFGAKVFKGYDAEKVNKSRLLKYSLSSGKLLAQYVADGESGEHAFTKLAVGKDGRVFVADSPKREIYRLDGDKLVLVTANPNLTGISGLAVSDDGERLYFADPALGVFGIDLKENKPFALAHSPDKLVLGGIDSLHWYDGALVAVQGNMVPPRVMRLRLDPTGHGVQTVMPLDAAKPEFAVLGNGAVAGNELYFVANSQRNEYDSFGVARDESWLQPVKVYKSDMRYAWNEKGIGTALAPIPASRDGKSHYTPSNSNLRQRAAKKDGE</sequence>
<proteinExistence type="predicted"/>
<dbReference type="Proteomes" id="UP001139971">
    <property type="component" value="Unassembled WGS sequence"/>
</dbReference>
<feature type="chain" id="PRO_5040776260" evidence="2">
    <location>
        <begin position="22"/>
        <end position="521"/>
    </location>
</feature>
<evidence type="ECO:0000256" key="1">
    <source>
        <dbReference type="SAM" id="MobiDB-lite"/>
    </source>
</evidence>
<dbReference type="AlphaFoldDB" id="A0A9X3YP69"/>